<feature type="domain" description="ABC transporter" evidence="10">
    <location>
        <begin position="709"/>
        <end position="961"/>
    </location>
</feature>
<name>A0A9P6WND9_9ASCO</name>
<dbReference type="InterPro" id="IPR043926">
    <property type="entry name" value="ABCG_dom"/>
</dbReference>
<feature type="transmembrane region" description="Helical" evidence="9">
    <location>
        <begin position="1129"/>
        <end position="1155"/>
    </location>
</feature>
<sequence>MELSNSTLDMSEKDDYNYLQYTDENISFTPTKRVNITVRNLSIGSSFTKSFKNNKILSLLKNDKNKKNIDIESTESIKTILYPMSFNIPSNSLTCIVGGSGSGKTTLLNCLANRKFNKKTMFKQGIVKYNNEDDLSNYRNAYVIQQDILIPTLTCLEMLMYSAELKLPKLTSKNQRKILVDEIILTLGLKECKDTLVGDNKNKGLSGGERRRLSVGLQLISNPSVLFLDEPTTGLDNYNAYLLCKSFQHLAKRLNKTIIMSIHQPRADIFKLFDTILILSKGKLCYGDSYSNIFSHFDTLGYKVPELKVNPADYFVDITSIDTRTKLQEIESTKRVQNITDVWKNKMQLFPNIENINFKINDIVEENDMFQNTGRAPFLREVNILVRRNFKLQYRDPMGWFSIVFESLFLGLLCGWLFFKPGTDTVTGVRSIEASLYSSCSLQCYLFLLYETYRLCTADMQIFDRERMENSVSISGFLIARRISKLITEDFWIPLFFSLTTYFMYGLRTDSAKYFFKYFAGCLVFHLNTMSFATLSAAVSRDVSIATLVSNLNFTFQSMTNGLFANAKQLPVYVRWCKYIAYLWYSFGYLVSNQFSNYTSECQKRYINDPNVNTICYQYEGSYVIKNLGFWVNWNALPICVVLAFAIGHYIVAGIVLYIKPLDMTMGKEIKTNNDIDNSIDYAQIVEDMKNEKIKNNENYKEDNSPISLTIRNISLSIHNNLKKSEKQILINVNAFFKAEKLNVIMGPSGSGKTSLLNLISGRLTSNLLTQYTSSGEIYLNNHQIEDYHLIRPICSYVIQEDNHLLSSLTVRETLRYTARLRLSKSSYTVAEQQAIVNDIILKMGLKDCANTLVGNELIKGISGGEKRRLSIAIQLISSPKILFLDEPTSGLDTFTASSIVECLENLTKQGTTIIMTIHQPRSLNHFGSILLLAKGGKVAYDGTEDEIIPYFLQIGYPVPKLTNLADFIVDLISYNTSSKEIEYKTRERVNNIIESWDNIYKLDAPNNSTLLKSKHEFQENFKSIVKEPAGFIIGFWVLTSRQWVGLVRDKNILIARSTQVLGLAVILALFFSRLKHNTTSIQNRLGLIQQLVSLYFTGMLNNLSSYPQERDYFYDEYNDDVVGLNSFFFSYLLIEIPFEIISCFIFTIFMVFVIGFQIEAGLFFTIFYGTFLIVNAGESLGISFNTIFEHPGFALNVISVFCSIGVAMAGLLAMTLDGFLKALNYVSPLHYCVMLVSNQVFTKSLKLTCTEDEKLANGECLFTDGSQVLEQYDLKVNMILYYVLFAVITILQRVINSVSFNNDIPQENDVVIELETQTEVTSTIAETLVNDDVTNEEITEIEIKTEIYYDEHLMETETATEYVETHTVTEYVDATDDAEEILDIESTKTEETNIKEIRFYDHESQKFPNTEYLEFKTLNSNNLLASFNFQANGTTDLYPNKDDIIYYDVIPKSLGTILKSTNTRELHIRFGHGWYDAEVNGKLVNNGFLSGGTGVELWATIEADTKQEAFQEWIQLANSLSGMFCASLNFIESSITTTPEKLFGSEVDLESQVELIGNLYHFRSALPREPICTENLTPFLKLLPTKGKQGISTLLNGNKMFNAEWSSMSLDVITDCENGDLSNCKQSMNQAINLILNVPKILEKNEMPIPKPTAGSLLRCDPSRPFDLYNCFPMPPSKEYHYSLTDLFGKTIEGGSLVASNTSKVCLDVDLENWEIELLSLSPAHDNYEDRKLCFNLDSSADYNIRFNTKDSSNINPVDLPPFFASRSLSGYSQDAGGFRLDLHNPSEETQQIVIFETLPWFVRLYLHSLTINIVDEHGNTKTINVNDEEISSYLTQIIYNPAIDRISPNNLELSIEAPPKTKLKFSFKFDKSMLLYAEYPPDANHGFELEPAIFALVDQETSEIKYIMRTTTSLLTLPTPDFSMPYNVIILTLTVMALTFGSLFNLLVKKTVTEEEAEKLQTEKPIEKLKKKNASSARKESLANNDQVPTVSDEVAKEESKQKKEENLVYINSSSIIKEKDENEEKDEPPPQYTMFETFSGPIYTPSPVQSILLNNNDNIILMKNNNYNMKLQKEDLLHNFITGEDKRNLINSAMIESTLENHDINDGISVAFSFEVEDKSSIKSPNNMEFVKQATVSSFINPSKDSIFKKIASRSSNTKDIPKPLMGEESPISNTSHITFLPTTTPCTTDNSELLTSTGMLELSNFSMQTRLDVVGDYEYFK</sequence>
<dbReference type="Pfam" id="PF04113">
    <property type="entry name" value="Gpi16"/>
    <property type="match status" value="1"/>
</dbReference>
<feature type="transmembrane region" description="Helical" evidence="9">
    <location>
        <begin position="1053"/>
        <end position="1072"/>
    </location>
</feature>
<feature type="region of interest" description="Disordered" evidence="8">
    <location>
        <begin position="1970"/>
        <end position="2006"/>
    </location>
</feature>
<evidence type="ECO:0000256" key="4">
    <source>
        <dbReference type="ARBA" id="ARBA00022741"/>
    </source>
</evidence>
<dbReference type="SMART" id="SM00382">
    <property type="entry name" value="AAA"/>
    <property type="match status" value="2"/>
</dbReference>
<feature type="transmembrane region" description="Helical" evidence="9">
    <location>
        <begin position="636"/>
        <end position="659"/>
    </location>
</feature>
<dbReference type="SUPFAM" id="SSF52540">
    <property type="entry name" value="P-loop containing nucleoside triphosphate hydrolases"/>
    <property type="match status" value="2"/>
</dbReference>
<keyword evidence="3 9" id="KW-0812">Transmembrane</keyword>
<feature type="transmembrane region" description="Helical" evidence="9">
    <location>
        <begin position="519"/>
        <end position="539"/>
    </location>
</feature>
<evidence type="ECO:0000256" key="1">
    <source>
        <dbReference type="ARBA" id="ARBA00004141"/>
    </source>
</evidence>
<dbReference type="InterPro" id="IPR050352">
    <property type="entry name" value="ABCG_transporters"/>
</dbReference>
<feature type="transmembrane region" description="Helical" evidence="9">
    <location>
        <begin position="1167"/>
        <end position="1188"/>
    </location>
</feature>
<reference evidence="11" key="1">
    <citation type="submission" date="2020-11" db="EMBL/GenBank/DDBJ databases">
        <title>Kefir isolates.</title>
        <authorList>
            <person name="Marcisauskas S."/>
            <person name="Kim Y."/>
            <person name="Blasche S."/>
        </authorList>
    </citation>
    <scope>NUCLEOTIDE SEQUENCE</scope>
    <source>
        <strain evidence="11">Olga-1</strain>
    </source>
</reference>
<evidence type="ECO:0000313" key="12">
    <source>
        <dbReference type="Proteomes" id="UP000697127"/>
    </source>
</evidence>
<feature type="transmembrane region" description="Helical" evidence="9">
    <location>
        <begin position="1194"/>
        <end position="1215"/>
    </location>
</feature>
<dbReference type="GO" id="GO:0016255">
    <property type="term" value="P:attachment of GPI anchor to protein"/>
    <property type="evidence" value="ECO:0007669"/>
    <property type="project" value="InterPro"/>
</dbReference>
<comment type="caution">
    <text evidence="11">The sequence shown here is derived from an EMBL/GenBank/DDBJ whole genome shotgun (WGS) entry which is preliminary data.</text>
</comment>
<dbReference type="PROSITE" id="PS50893">
    <property type="entry name" value="ABC_TRANSPORTER_2"/>
    <property type="match status" value="2"/>
</dbReference>
<dbReference type="Pfam" id="PF01061">
    <property type="entry name" value="ABC2_membrane"/>
    <property type="match status" value="2"/>
</dbReference>
<evidence type="ECO:0000256" key="9">
    <source>
        <dbReference type="SAM" id="Phobius"/>
    </source>
</evidence>
<evidence type="ECO:0000256" key="2">
    <source>
        <dbReference type="ARBA" id="ARBA00022448"/>
    </source>
</evidence>
<dbReference type="InterPro" id="IPR027417">
    <property type="entry name" value="P-loop_NTPase"/>
</dbReference>
<dbReference type="GO" id="GO:0005524">
    <property type="term" value="F:ATP binding"/>
    <property type="evidence" value="ECO:0007669"/>
    <property type="project" value="UniProtKB-KW"/>
</dbReference>
<evidence type="ECO:0000256" key="5">
    <source>
        <dbReference type="ARBA" id="ARBA00022840"/>
    </source>
</evidence>
<keyword evidence="7 9" id="KW-0472">Membrane</keyword>
<dbReference type="GO" id="GO:0016887">
    <property type="term" value="F:ATP hydrolysis activity"/>
    <property type="evidence" value="ECO:0007669"/>
    <property type="project" value="InterPro"/>
</dbReference>
<dbReference type="Pfam" id="PF00005">
    <property type="entry name" value="ABC_tran"/>
    <property type="match status" value="2"/>
</dbReference>
<comment type="subcellular location">
    <subcellularLocation>
        <location evidence="1">Membrane</location>
        <topology evidence="1">Multi-pass membrane protein</topology>
    </subcellularLocation>
</comment>
<keyword evidence="2" id="KW-0813">Transport</keyword>
<dbReference type="InterPro" id="IPR017871">
    <property type="entry name" value="ABC_transporter-like_CS"/>
</dbReference>
<protein>
    <recommendedName>
        <fullName evidence="10">ABC transporter domain-containing protein</fullName>
    </recommendedName>
</protein>
<dbReference type="InterPro" id="IPR003439">
    <property type="entry name" value="ABC_transporter-like_ATP-bd"/>
</dbReference>
<dbReference type="GO" id="GO:0042765">
    <property type="term" value="C:GPI-anchor transamidase complex"/>
    <property type="evidence" value="ECO:0007669"/>
    <property type="project" value="InterPro"/>
</dbReference>
<evidence type="ECO:0000256" key="6">
    <source>
        <dbReference type="ARBA" id="ARBA00022989"/>
    </source>
</evidence>
<keyword evidence="4" id="KW-0547">Nucleotide-binding</keyword>
<proteinExistence type="predicted"/>
<dbReference type="InterPro" id="IPR007245">
    <property type="entry name" value="PIG-T"/>
</dbReference>
<feature type="compositionally biased region" description="Basic and acidic residues" evidence="8">
    <location>
        <begin position="1996"/>
        <end position="2006"/>
    </location>
</feature>
<feature type="transmembrane region" description="Helical" evidence="9">
    <location>
        <begin position="491"/>
        <end position="507"/>
    </location>
</feature>
<dbReference type="Proteomes" id="UP000697127">
    <property type="component" value="Unassembled WGS sequence"/>
</dbReference>
<feature type="domain" description="ABC transporter" evidence="10">
    <location>
        <begin position="66"/>
        <end position="306"/>
    </location>
</feature>
<dbReference type="Gene3D" id="3.40.50.300">
    <property type="entry name" value="P-loop containing nucleotide triphosphate hydrolases"/>
    <property type="match status" value="2"/>
</dbReference>
<evidence type="ECO:0000259" key="10">
    <source>
        <dbReference type="PROSITE" id="PS50893"/>
    </source>
</evidence>
<keyword evidence="12" id="KW-1185">Reference proteome</keyword>
<keyword evidence="5" id="KW-0067">ATP-binding</keyword>
<accession>A0A9P6WND9</accession>
<gene>
    <name evidence="11" type="ORF">C6P40_003643</name>
</gene>
<dbReference type="InterPro" id="IPR013525">
    <property type="entry name" value="ABC2_TM"/>
</dbReference>
<dbReference type="PANTHER" id="PTHR48041">
    <property type="entry name" value="ABC TRANSPORTER G FAMILY MEMBER 28"/>
    <property type="match status" value="1"/>
</dbReference>
<dbReference type="PANTHER" id="PTHR48041:SF119">
    <property type="entry name" value="ROA1P"/>
    <property type="match status" value="1"/>
</dbReference>
<dbReference type="EMBL" id="PUHW01000042">
    <property type="protein sequence ID" value="KAG0690175.1"/>
    <property type="molecule type" value="Genomic_DNA"/>
</dbReference>
<evidence type="ECO:0000256" key="7">
    <source>
        <dbReference type="ARBA" id="ARBA00023136"/>
    </source>
</evidence>
<keyword evidence="6 9" id="KW-1133">Transmembrane helix</keyword>
<dbReference type="Pfam" id="PF19055">
    <property type="entry name" value="ABC2_membrane_7"/>
    <property type="match status" value="2"/>
</dbReference>
<dbReference type="PROSITE" id="PS00211">
    <property type="entry name" value="ABC_TRANSPORTER_1"/>
    <property type="match status" value="2"/>
</dbReference>
<evidence type="ECO:0000256" key="8">
    <source>
        <dbReference type="SAM" id="MobiDB-lite"/>
    </source>
</evidence>
<evidence type="ECO:0000313" key="11">
    <source>
        <dbReference type="EMBL" id="KAG0690175.1"/>
    </source>
</evidence>
<feature type="region of interest" description="Disordered" evidence="8">
    <location>
        <begin position="2161"/>
        <end position="2183"/>
    </location>
</feature>
<dbReference type="InterPro" id="IPR003593">
    <property type="entry name" value="AAA+_ATPase"/>
</dbReference>
<organism evidence="11 12">
    <name type="scientific">Pichia californica</name>
    <dbReference type="NCBI Taxonomy" id="460514"/>
    <lineage>
        <taxon>Eukaryota</taxon>
        <taxon>Fungi</taxon>
        <taxon>Dikarya</taxon>
        <taxon>Ascomycota</taxon>
        <taxon>Saccharomycotina</taxon>
        <taxon>Pichiomycetes</taxon>
        <taxon>Pichiales</taxon>
        <taxon>Pichiaceae</taxon>
        <taxon>Pichia</taxon>
    </lineage>
</organism>
<dbReference type="GO" id="GO:0140359">
    <property type="term" value="F:ABC-type transporter activity"/>
    <property type="evidence" value="ECO:0007669"/>
    <property type="project" value="InterPro"/>
</dbReference>
<evidence type="ECO:0000256" key="3">
    <source>
        <dbReference type="ARBA" id="ARBA00022692"/>
    </source>
</evidence>
<feature type="transmembrane region" description="Helical" evidence="9">
    <location>
        <begin position="398"/>
        <end position="419"/>
    </location>
</feature>